<dbReference type="OrthoDB" id="3733837at2"/>
<keyword evidence="4" id="KW-1003">Cell membrane</keyword>
<evidence type="ECO:0000256" key="8">
    <source>
        <dbReference type="SAM" id="Phobius"/>
    </source>
</evidence>
<evidence type="ECO:0000256" key="5">
    <source>
        <dbReference type="ARBA" id="ARBA00022692"/>
    </source>
</evidence>
<accession>A0A1H3F2L1</accession>
<gene>
    <name evidence="9" type="ORF">SAMN05216215_101643</name>
</gene>
<proteinExistence type="inferred from homology"/>
<reference evidence="10" key="1">
    <citation type="submission" date="2016-10" db="EMBL/GenBank/DDBJ databases">
        <authorList>
            <person name="Varghese N."/>
            <person name="Submissions S."/>
        </authorList>
    </citation>
    <scope>NUCLEOTIDE SEQUENCE [LARGE SCALE GENOMIC DNA]</scope>
    <source>
        <strain evidence="10">CGMCC 4.3530</strain>
    </source>
</reference>
<evidence type="ECO:0000256" key="2">
    <source>
        <dbReference type="ARBA" id="ARBA00009212"/>
    </source>
</evidence>
<evidence type="ECO:0000313" key="10">
    <source>
        <dbReference type="Proteomes" id="UP000199529"/>
    </source>
</evidence>
<dbReference type="AlphaFoldDB" id="A0A1H3F2L1"/>
<name>A0A1H3F2L1_9PSEU</name>
<comment type="similarity">
    <text evidence="2">Belongs to the CPA3 antiporters (TC 2.A.63) subunit F family.</text>
</comment>
<dbReference type="InterPro" id="IPR007208">
    <property type="entry name" value="MrpF/PhaF-like"/>
</dbReference>
<organism evidence="9 10">
    <name type="scientific">Saccharopolyspora shandongensis</name>
    <dbReference type="NCBI Taxonomy" id="418495"/>
    <lineage>
        <taxon>Bacteria</taxon>
        <taxon>Bacillati</taxon>
        <taxon>Actinomycetota</taxon>
        <taxon>Actinomycetes</taxon>
        <taxon>Pseudonocardiales</taxon>
        <taxon>Pseudonocardiaceae</taxon>
        <taxon>Saccharopolyspora</taxon>
    </lineage>
</organism>
<dbReference type="Proteomes" id="UP000199529">
    <property type="component" value="Unassembled WGS sequence"/>
</dbReference>
<comment type="subcellular location">
    <subcellularLocation>
        <location evidence="1">Cell membrane</location>
        <topology evidence="1">Multi-pass membrane protein</topology>
    </subcellularLocation>
</comment>
<evidence type="ECO:0000256" key="4">
    <source>
        <dbReference type="ARBA" id="ARBA00022475"/>
    </source>
</evidence>
<dbReference type="PANTHER" id="PTHR34702:SF1">
    <property type="entry name" value="NA(+)_H(+) ANTIPORTER SUBUNIT F"/>
    <property type="match status" value="1"/>
</dbReference>
<dbReference type="GO" id="GO:0015385">
    <property type="term" value="F:sodium:proton antiporter activity"/>
    <property type="evidence" value="ECO:0007669"/>
    <property type="project" value="TreeGrafter"/>
</dbReference>
<dbReference type="GO" id="GO:0005886">
    <property type="term" value="C:plasma membrane"/>
    <property type="evidence" value="ECO:0007669"/>
    <property type="project" value="UniProtKB-SubCell"/>
</dbReference>
<dbReference type="RefSeq" id="WP_093267003.1">
    <property type="nucleotide sequence ID" value="NZ_FNOK01000016.1"/>
</dbReference>
<feature type="transmembrane region" description="Helical" evidence="8">
    <location>
        <begin position="33"/>
        <end position="54"/>
    </location>
</feature>
<protein>
    <submittedName>
        <fullName evidence="9">Multisubunit sodium/proton antiporter, MrpF subunit</fullName>
    </submittedName>
</protein>
<evidence type="ECO:0000256" key="7">
    <source>
        <dbReference type="ARBA" id="ARBA00023136"/>
    </source>
</evidence>
<evidence type="ECO:0000313" key="9">
    <source>
        <dbReference type="EMBL" id="SDX85273.1"/>
    </source>
</evidence>
<dbReference type="EMBL" id="FNOK01000016">
    <property type="protein sequence ID" value="SDX85273.1"/>
    <property type="molecule type" value="Genomic_DNA"/>
</dbReference>
<evidence type="ECO:0000256" key="3">
    <source>
        <dbReference type="ARBA" id="ARBA00022448"/>
    </source>
</evidence>
<keyword evidence="5 8" id="KW-0812">Transmembrane</keyword>
<evidence type="ECO:0000256" key="1">
    <source>
        <dbReference type="ARBA" id="ARBA00004651"/>
    </source>
</evidence>
<feature type="transmembrane region" description="Helical" evidence="8">
    <location>
        <begin position="6"/>
        <end position="24"/>
    </location>
</feature>
<dbReference type="PANTHER" id="PTHR34702">
    <property type="entry name" value="NA(+)/H(+) ANTIPORTER SUBUNIT F1"/>
    <property type="match status" value="1"/>
</dbReference>
<evidence type="ECO:0000256" key="6">
    <source>
        <dbReference type="ARBA" id="ARBA00022989"/>
    </source>
</evidence>
<keyword evidence="3" id="KW-0813">Transport</keyword>
<sequence>MAWVFAVTFGLLCVAGLLVVVRLLRGRTTLDRIVAVDVFVTLIVAATCVGMGWLGDGSNIALLAAFALLAFIGSISAARLIEKKEPYR</sequence>
<dbReference type="Pfam" id="PF04066">
    <property type="entry name" value="MrpF_PhaF"/>
    <property type="match status" value="1"/>
</dbReference>
<dbReference type="STRING" id="418495.SAMN05216215_101643"/>
<keyword evidence="10" id="KW-1185">Reference proteome</keyword>
<keyword evidence="6 8" id="KW-1133">Transmembrane helix</keyword>
<feature type="transmembrane region" description="Helical" evidence="8">
    <location>
        <begin position="60"/>
        <end position="81"/>
    </location>
</feature>
<keyword evidence="7 8" id="KW-0472">Membrane</keyword>